<dbReference type="Pfam" id="PF07110">
    <property type="entry name" value="EthD"/>
    <property type="match status" value="1"/>
</dbReference>
<dbReference type="InterPro" id="IPR009799">
    <property type="entry name" value="EthD_dom"/>
</dbReference>
<proteinExistence type="predicted"/>
<dbReference type="Proteomes" id="UP000608530">
    <property type="component" value="Unassembled WGS sequence"/>
</dbReference>
<accession>A0A934Q944</accession>
<dbReference type="GO" id="GO:0016491">
    <property type="term" value="F:oxidoreductase activity"/>
    <property type="evidence" value="ECO:0007669"/>
    <property type="project" value="InterPro"/>
</dbReference>
<dbReference type="SUPFAM" id="SSF54909">
    <property type="entry name" value="Dimeric alpha+beta barrel"/>
    <property type="match status" value="1"/>
</dbReference>
<dbReference type="Gene3D" id="3.30.70.100">
    <property type="match status" value="1"/>
</dbReference>
<evidence type="ECO:0000313" key="3">
    <source>
        <dbReference type="Proteomes" id="UP000608530"/>
    </source>
</evidence>
<organism evidence="2 3">
    <name type="scientific">Leucobacter chromiisoli</name>
    <dbReference type="NCBI Taxonomy" id="2796471"/>
    <lineage>
        <taxon>Bacteria</taxon>
        <taxon>Bacillati</taxon>
        <taxon>Actinomycetota</taxon>
        <taxon>Actinomycetes</taxon>
        <taxon>Micrococcales</taxon>
        <taxon>Microbacteriaceae</taxon>
        <taxon>Leucobacter</taxon>
    </lineage>
</organism>
<dbReference type="AlphaFoldDB" id="A0A934Q944"/>
<gene>
    <name evidence="2" type="ORF">JD276_08540</name>
</gene>
<sequence>MTVKIAIILFRNDRSLEEQHRWWLEDHAPMAKRMPGLLGYTINLADTDESGGDPAIAGTDYLEFADMEAAMTAYNSPEWQAAREHTAASGAKTIRSWVKETLQIPLVQ</sequence>
<keyword evidence="3" id="KW-1185">Reference proteome</keyword>
<dbReference type="RefSeq" id="WP_200115219.1">
    <property type="nucleotide sequence ID" value="NZ_JAEHOH010000010.1"/>
</dbReference>
<dbReference type="EMBL" id="JAEHOH010000010">
    <property type="protein sequence ID" value="MBK0419082.1"/>
    <property type="molecule type" value="Genomic_DNA"/>
</dbReference>
<reference evidence="2" key="1">
    <citation type="submission" date="2020-12" db="EMBL/GenBank/DDBJ databases">
        <title>Leucobacter sp. CAS1, isolated from Chromium sludge.</title>
        <authorList>
            <person name="Xu Z."/>
        </authorList>
    </citation>
    <scope>NUCLEOTIDE SEQUENCE</scope>
    <source>
        <strain evidence="2">CSA1</strain>
    </source>
</reference>
<comment type="caution">
    <text evidence="2">The sequence shown here is derived from an EMBL/GenBank/DDBJ whole genome shotgun (WGS) entry which is preliminary data.</text>
</comment>
<name>A0A934Q944_9MICO</name>
<dbReference type="NCBIfam" id="TIGR02118">
    <property type="entry name" value="EthD family reductase"/>
    <property type="match status" value="1"/>
</dbReference>
<evidence type="ECO:0000313" key="2">
    <source>
        <dbReference type="EMBL" id="MBK0419082.1"/>
    </source>
</evidence>
<dbReference type="InterPro" id="IPR011008">
    <property type="entry name" value="Dimeric_a/b-barrel"/>
</dbReference>
<evidence type="ECO:0000259" key="1">
    <source>
        <dbReference type="Pfam" id="PF07110"/>
    </source>
</evidence>
<protein>
    <submittedName>
        <fullName evidence="2">EthD family reductase</fullName>
    </submittedName>
</protein>
<feature type="domain" description="EthD" evidence="1">
    <location>
        <begin position="15"/>
        <end position="82"/>
    </location>
</feature>